<comment type="similarity">
    <text evidence="2">Belongs to the transketolase family.</text>
</comment>
<dbReference type="Gene3D" id="3.40.50.970">
    <property type="match status" value="1"/>
</dbReference>
<dbReference type="InterPro" id="IPR029061">
    <property type="entry name" value="THDP-binding"/>
</dbReference>
<dbReference type="EMBL" id="FSRL01000001">
    <property type="protein sequence ID" value="SIO10891.1"/>
    <property type="molecule type" value="Genomic_DNA"/>
</dbReference>
<keyword evidence="6" id="KW-1185">Reference proteome</keyword>
<feature type="domain" description="Transketolase N-terminal" evidence="4">
    <location>
        <begin position="21"/>
        <end position="246"/>
    </location>
</feature>
<protein>
    <submittedName>
        <fullName evidence="5">Transketolase</fullName>
    </submittedName>
</protein>
<evidence type="ECO:0000256" key="2">
    <source>
        <dbReference type="ARBA" id="ARBA00007131"/>
    </source>
</evidence>
<dbReference type="Pfam" id="PF00456">
    <property type="entry name" value="Transketolase_N"/>
    <property type="match status" value="1"/>
</dbReference>
<dbReference type="PANTHER" id="PTHR47514:SF1">
    <property type="entry name" value="TRANSKETOLASE N-TERMINAL SECTION-RELATED"/>
    <property type="match status" value="1"/>
</dbReference>
<evidence type="ECO:0000313" key="5">
    <source>
        <dbReference type="EMBL" id="SIO10891.1"/>
    </source>
</evidence>
<keyword evidence="3" id="KW-0786">Thiamine pyrophosphate</keyword>
<evidence type="ECO:0000313" key="6">
    <source>
        <dbReference type="Proteomes" id="UP000184932"/>
    </source>
</evidence>
<name>A0A1N6GTG9_9RHOB</name>
<dbReference type="InterPro" id="IPR005474">
    <property type="entry name" value="Transketolase_N"/>
</dbReference>
<reference evidence="6" key="1">
    <citation type="submission" date="2016-11" db="EMBL/GenBank/DDBJ databases">
        <authorList>
            <person name="Varghese N."/>
            <person name="Submissions S."/>
        </authorList>
    </citation>
    <scope>NUCLEOTIDE SEQUENCE [LARGE SCALE GENOMIC DNA]</scope>
    <source>
        <strain evidence="6">DSM 29440</strain>
    </source>
</reference>
<comment type="cofactor">
    <cofactor evidence="1">
        <name>thiamine diphosphate</name>
        <dbReference type="ChEBI" id="CHEBI:58937"/>
    </cofactor>
</comment>
<dbReference type="PANTHER" id="PTHR47514">
    <property type="entry name" value="TRANSKETOLASE N-TERMINAL SECTION-RELATED"/>
    <property type="match status" value="1"/>
</dbReference>
<evidence type="ECO:0000256" key="3">
    <source>
        <dbReference type="ARBA" id="ARBA00023052"/>
    </source>
</evidence>
<accession>A0A1N6GTG9</accession>
<dbReference type="Proteomes" id="UP000184932">
    <property type="component" value="Unassembled WGS sequence"/>
</dbReference>
<evidence type="ECO:0000259" key="4">
    <source>
        <dbReference type="Pfam" id="PF00456"/>
    </source>
</evidence>
<dbReference type="STRING" id="1217970.SAMN05444002_2770"/>
<gene>
    <name evidence="5" type="ORF">SAMN05444002_2770</name>
</gene>
<sequence>MTTKRSIAELEHLALRMRRNTVDICMQRGGYAGQGVALADVGACLYFHEMKPDGNGGFFDRFVNSNGHDAIMDYSAFAELGLYSIEDLRSYNADGTKVDMSPCEGQRGFEITMGSLGQGPSQSAGIAYGERLRGSGKRVYCLLSDGELQEGNVWEAAMFAGHHKLGNLVWLIDNNDLQAGGATHSILSVEPVPEKFAAFGFATRRINGNSIPEILSAFDFARSVDDKPTAIVCDTKLFSGCDYLQGKFPMAHYLHADPEDWQRGLDELDAKLAASSEVEMAN</sequence>
<dbReference type="OrthoDB" id="9773339at2"/>
<dbReference type="SUPFAM" id="SSF52518">
    <property type="entry name" value="Thiamin diphosphate-binding fold (THDP-binding)"/>
    <property type="match status" value="1"/>
</dbReference>
<proteinExistence type="inferred from homology"/>
<dbReference type="RefSeq" id="WP_074256750.1">
    <property type="nucleotide sequence ID" value="NZ_FSRL01000001.1"/>
</dbReference>
<evidence type="ECO:0000256" key="1">
    <source>
        <dbReference type="ARBA" id="ARBA00001964"/>
    </source>
</evidence>
<dbReference type="AlphaFoldDB" id="A0A1N6GTG9"/>
<organism evidence="5 6">
    <name type="scientific">Vannielia litorea</name>
    <dbReference type="NCBI Taxonomy" id="1217970"/>
    <lineage>
        <taxon>Bacteria</taxon>
        <taxon>Pseudomonadati</taxon>
        <taxon>Pseudomonadota</taxon>
        <taxon>Alphaproteobacteria</taxon>
        <taxon>Rhodobacterales</taxon>
        <taxon>Paracoccaceae</taxon>
        <taxon>Vannielia</taxon>
    </lineage>
</organism>